<feature type="compositionally biased region" description="Basic and acidic residues" evidence="1">
    <location>
        <begin position="120"/>
        <end position="129"/>
    </location>
</feature>
<comment type="caution">
    <text evidence="2">The sequence shown here is derived from an EMBL/GenBank/DDBJ whole genome shotgun (WGS) entry which is preliminary data.</text>
</comment>
<dbReference type="EMBL" id="JBHMDI010000021">
    <property type="protein sequence ID" value="MFB9348016.1"/>
    <property type="molecule type" value="Genomic_DNA"/>
</dbReference>
<proteinExistence type="predicted"/>
<accession>A0ABV5L758</accession>
<feature type="region of interest" description="Disordered" evidence="1">
    <location>
        <begin position="99"/>
        <end position="129"/>
    </location>
</feature>
<evidence type="ECO:0000256" key="1">
    <source>
        <dbReference type="SAM" id="MobiDB-lite"/>
    </source>
</evidence>
<organism evidence="2 3">
    <name type="scientific">Streptomyces heliomycini</name>
    <dbReference type="NCBI Taxonomy" id="284032"/>
    <lineage>
        <taxon>Bacteria</taxon>
        <taxon>Bacillati</taxon>
        <taxon>Actinomycetota</taxon>
        <taxon>Actinomycetes</taxon>
        <taxon>Kitasatosporales</taxon>
        <taxon>Streptomycetaceae</taxon>
        <taxon>Streptomyces</taxon>
    </lineage>
</organism>
<dbReference type="Proteomes" id="UP001589753">
    <property type="component" value="Unassembled WGS sequence"/>
</dbReference>
<protein>
    <submittedName>
        <fullName evidence="2">DUF3830 family protein</fullName>
    </submittedName>
</protein>
<dbReference type="Pfam" id="PF12903">
    <property type="entry name" value="DUF3830"/>
    <property type="match status" value="1"/>
</dbReference>
<dbReference type="InterPro" id="IPR024532">
    <property type="entry name" value="DUF3830"/>
</dbReference>
<name>A0ABV5L758_9ACTN</name>
<reference evidence="2 3" key="1">
    <citation type="submission" date="2024-09" db="EMBL/GenBank/DDBJ databases">
        <authorList>
            <person name="Sun Q."/>
            <person name="Mori K."/>
        </authorList>
    </citation>
    <scope>NUCLEOTIDE SEQUENCE [LARGE SCALE GENOMIC DNA]</scope>
    <source>
        <strain evidence="2 3">JCM 9767</strain>
    </source>
</reference>
<evidence type="ECO:0000313" key="2">
    <source>
        <dbReference type="EMBL" id="MFB9348016.1"/>
    </source>
</evidence>
<feature type="compositionally biased region" description="Pro residues" evidence="1">
    <location>
        <begin position="105"/>
        <end position="119"/>
    </location>
</feature>
<sequence>MLDDRAPPACGAVRKSLPLSGHVHHAAYAHDHAAYARDGGHALFPTFARTGPPLENPTVPPAPGDRCIPVISANQVIMWAALRRLGTRAVGPYQALIDASARSGPVPPGRVPGPVPPGVPEERRQKGWT</sequence>
<gene>
    <name evidence="2" type="ORF">ACFFUA_11170</name>
</gene>
<dbReference type="RefSeq" id="WP_380955429.1">
    <property type="nucleotide sequence ID" value="NZ_JBHMDI010000021.1"/>
</dbReference>
<keyword evidence="3" id="KW-1185">Reference proteome</keyword>
<dbReference type="Gene3D" id="2.40.100.20">
    <property type="match status" value="1"/>
</dbReference>
<evidence type="ECO:0000313" key="3">
    <source>
        <dbReference type="Proteomes" id="UP001589753"/>
    </source>
</evidence>